<dbReference type="PATRIC" id="fig|56193.3.peg.1440"/>
<protein>
    <submittedName>
        <fullName evidence="1">Uncharacterized protein</fullName>
    </submittedName>
</protein>
<gene>
    <name evidence="1" type="ORF">YP76_06965</name>
</gene>
<reference evidence="1 2" key="1">
    <citation type="submission" date="2015-04" db="EMBL/GenBank/DDBJ databases">
        <title>Genome sequence of aromatic hydrocarbons-degrading Sphingobium chungbukense DJ77.</title>
        <authorList>
            <person name="Kim Y.-C."/>
            <person name="Chae J.-C."/>
        </authorList>
    </citation>
    <scope>NUCLEOTIDE SEQUENCE [LARGE SCALE GENOMIC DNA]</scope>
    <source>
        <strain evidence="1 2">DJ77</strain>
    </source>
</reference>
<sequence length="146" mass="17471">MGNYLHIGPVAIRYGSRNLAKWGFERLRVGGLAMWSRSNSGDLILASYHPRSSLYWHWSVCITNRTRGYHKIFSHAELRRRAELHAAGNQYVGRPRWFHRFYQPDTRRVSQWHDYVRLPFGFCLLISRQDYHKRPQFDRKHKEAGE</sequence>
<dbReference type="Proteomes" id="UP000033874">
    <property type="component" value="Unassembled WGS sequence"/>
</dbReference>
<organism evidence="1 2">
    <name type="scientific">Sphingobium chungbukense</name>
    <dbReference type="NCBI Taxonomy" id="56193"/>
    <lineage>
        <taxon>Bacteria</taxon>
        <taxon>Pseudomonadati</taxon>
        <taxon>Pseudomonadota</taxon>
        <taxon>Alphaproteobacteria</taxon>
        <taxon>Sphingomonadales</taxon>
        <taxon>Sphingomonadaceae</taxon>
        <taxon>Sphingobium</taxon>
    </lineage>
</organism>
<comment type="caution">
    <text evidence="1">The sequence shown here is derived from an EMBL/GenBank/DDBJ whole genome shotgun (WGS) entry which is preliminary data.</text>
</comment>
<name>A0A0M3AVR4_9SPHN</name>
<dbReference type="EMBL" id="LBIC01000003">
    <property type="protein sequence ID" value="KKW92669.1"/>
    <property type="molecule type" value="Genomic_DNA"/>
</dbReference>
<proteinExistence type="predicted"/>
<accession>A0A0M3AVR4</accession>
<dbReference type="STRING" id="56193.YP76_06965"/>
<keyword evidence="2" id="KW-1185">Reference proteome</keyword>
<evidence type="ECO:0000313" key="2">
    <source>
        <dbReference type="Proteomes" id="UP000033874"/>
    </source>
</evidence>
<dbReference type="AlphaFoldDB" id="A0A0M3AVR4"/>
<dbReference type="RefSeq" id="WP_046762885.1">
    <property type="nucleotide sequence ID" value="NZ_LBIC01000003.1"/>
</dbReference>
<evidence type="ECO:0000313" key="1">
    <source>
        <dbReference type="EMBL" id="KKW92669.1"/>
    </source>
</evidence>